<feature type="compositionally biased region" description="Polar residues" evidence="1">
    <location>
        <begin position="73"/>
        <end position="90"/>
    </location>
</feature>
<feature type="compositionally biased region" description="Polar residues" evidence="1">
    <location>
        <begin position="108"/>
        <end position="133"/>
    </location>
</feature>
<evidence type="ECO:0000313" key="3">
    <source>
        <dbReference type="Proteomes" id="UP000593567"/>
    </source>
</evidence>
<dbReference type="InterPro" id="IPR036322">
    <property type="entry name" value="WD40_repeat_dom_sf"/>
</dbReference>
<evidence type="ECO:0000313" key="2">
    <source>
        <dbReference type="EMBL" id="KAF6019186.1"/>
    </source>
</evidence>
<accession>A0A7J7J0E8</accession>
<sequence>MATLWQQVVALDARYNAYRVPDNPQYRTLYMRRRSHLLRENAASLERDVGVRRDYIKLRNQLLAERYGPATVSEQGSLHSKATSISSNRYPKSKGSEVSRSKLPVRTQKLNDTFQHSESTSKSGITPTVSAEASRAITGNKSLSENYAFSGMHHIFDQHRSAVVAVKFANDDKSRVACCSYDGTISVMQVIPTPPL</sequence>
<dbReference type="Proteomes" id="UP000593567">
    <property type="component" value="Unassembled WGS sequence"/>
</dbReference>
<evidence type="ECO:0000256" key="1">
    <source>
        <dbReference type="SAM" id="MobiDB-lite"/>
    </source>
</evidence>
<dbReference type="AlphaFoldDB" id="A0A7J7J0E8"/>
<name>A0A7J7J0E8_BUGNE</name>
<dbReference type="OrthoDB" id="1932312at2759"/>
<reference evidence="2" key="1">
    <citation type="submission" date="2020-06" db="EMBL/GenBank/DDBJ databases">
        <title>Draft genome of Bugula neritina, a colonial animal packing powerful symbionts and potential medicines.</title>
        <authorList>
            <person name="Rayko M."/>
        </authorList>
    </citation>
    <scope>NUCLEOTIDE SEQUENCE [LARGE SCALE GENOMIC DNA]</scope>
    <source>
        <strain evidence="2">Kwan_BN1</strain>
    </source>
</reference>
<comment type="caution">
    <text evidence="2">The sequence shown here is derived from an EMBL/GenBank/DDBJ whole genome shotgun (WGS) entry which is preliminary data.</text>
</comment>
<dbReference type="SUPFAM" id="SSF50978">
    <property type="entry name" value="WD40 repeat-like"/>
    <property type="match status" value="1"/>
</dbReference>
<keyword evidence="3" id="KW-1185">Reference proteome</keyword>
<feature type="region of interest" description="Disordered" evidence="1">
    <location>
        <begin position="73"/>
        <end position="133"/>
    </location>
</feature>
<dbReference type="Gene3D" id="2.130.10.10">
    <property type="entry name" value="YVTN repeat-like/Quinoprotein amine dehydrogenase"/>
    <property type="match status" value="1"/>
</dbReference>
<organism evidence="2 3">
    <name type="scientific">Bugula neritina</name>
    <name type="common">Brown bryozoan</name>
    <name type="synonym">Sertularia neritina</name>
    <dbReference type="NCBI Taxonomy" id="10212"/>
    <lineage>
        <taxon>Eukaryota</taxon>
        <taxon>Metazoa</taxon>
        <taxon>Spiralia</taxon>
        <taxon>Lophotrochozoa</taxon>
        <taxon>Bryozoa</taxon>
        <taxon>Gymnolaemata</taxon>
        <taxon>Cheilostomatida</taxon>
        <taxon>Flustrina</taxon>
        <taxon>Buguloidea</taxon>
        <taxon>Bugulidae</taxon>
        <taxon>Bugula</taxon>
    </lineage>
</organism>
<protein>
    <submittedName>
        <fullName evidence="2">WDR13</fullName>
    </submittedName>
</protein>
<dbReference type="EMBL" id="VXIV02003250">
    <property type="protein sequence ID" value="KAF6019186.1"/>
    <property type="molecule type" value="Genomic_DNA"/>
</dbReference>
<proteinExistence type="predicted"/>
<gene>
    <name evidence="2" type="ORF">EB796_022489</name>
</gene>
<dbReference type="InterPro" id="IPR015943">
    <property type="entry name" value="WD40/YVTN_repeat-like_dom_sf"/>
</dbReference>